<evidence type="ECO:0000313" key="3">
    <source>
        <dbReference type="Proteomes" id="UP001179952"/>
    </source>
</evidence>
<comment type="caution">
    <text evidence="2">The sequence shown here is derived from an EMBL/GenBank/DDBJ whole genome shotgun (WGS) entry which is preliminary data.</text>
</comment>
<protein>
    <submittedName>
        <fullName evidence="2">Uncharacterized protein</fullName>
    </submittedName>
</protein>
<dbReference type="Proteomes" id="UP001179952">
    <property type="component" value="Unassembled WGS sequence"/>
</dbReference>
<dbReference type="EMBL" id="JAUJYN010000006">
    <property type="protein sequence ID" value="KAK1269609.1"/>
    <property type="molecule type" value="Genomic_DNA"/>
</dbReference>
<name>A0AAV9AZ07_ACOGR</name>
<sequence length="85" mass="9276">MDGEWGPRSCSRFRHYVKDGILLAGTTSPIRVVPILSRTPDHATSFFGCACVIQPRMTSSLFVSSPHVGHSDSSPPPRQQYCLSG</sequence>
<feature type="region of interest" description="Disordered" evidence="1">
    <location>
        <begin position="64"/>
        <end position="85"/>
    </location>
</feature>
<proteinExistence type="predicted"/>
<dbReference type="AlphaFoldDB" id="A0AAV9AZ07"/>
<gene>
    <name evidence="2" type="ORF">QJS04_geneDACA008286</name>
</gene>
<evidence type="ECO:0000313" key="2">
    <source>
        <dbReference type="EMBL" id="KAK1269609.1"/>
    </source>
</evidence>
<keyword evidence="3" id="KW-1185">Reference proteome</keyword>
<reference evidence="2" key="2">
    <citation type="submission" date="2023-06" db="EMBL/GenBank/DDBJ databases">
        <authorList>
            <person name="Ma L."/>
            <person name="Liu K.-W."/>
            <person name="Li Z."/>
            <person name="Hsiao Y.-Y."/>
            <person name="Qi Y."/>
            <person name="Fu T."/>
            <person name="Tang G."/>
            <person name="Zhang D."/>
            <person name="Sun W.-H."/>
            <person name="Liu D.-K."/>
            <person name="Li Y."/>
            <person name="Chen G.-Z."/>
            <person name="Liu X.-D."/>
            <person name="Liao X.-Y."/>
            <person name="Jiang Y.-T."/>
            <person name="Yu X."/>
            <person name="Hao Y."/>
            <person name="Huang J."/>
            <person name="Zhao X.-W."/>
            <person name="Ke S."/>
            <person name="Chen Y.-Y."/>
            <person name="Wu W.-L."/>
            <person name="Hsu J.-L."/>
            <person name="Lin Y.-F."/>
            <person name="Huang M.-D."/>
            <person name="Li C.-Y."/>
            <person name="Huang L."/>
            <person name="Wang Z.-W."/>
            <person name="Zhao X."/>
            <person name="Zhong W.-Y."/>
            <person name="Peng D.-H."/>
            <person name="Ahmad S."/>
            <person name="Lan S."/>
            <person name="Zhang J.-S."/>
            <person name="Tsai W.-C."/>
            <person name="Van De Peer Y."/>
            <person name="Liu Z.-J."/>
        </authorList>
    </citation>
    <scope>NUCLEOTIDE SEQUENCE</scope>
    <source>
        <strain evidence="2">SCP</strain>
        <tissue evidence="2">Leaves</tissue>
    </source>
</reference>
<reference evidence="2" key="1">
    <citation type="journal article" date="2023" name="Nat. Commun.">
        <title>Diploid and tetraploid genomes of Acorus and the evolution of monocots.</title>
        <authorList>
            <person name="Ma L."/>
            <person name="Liu K.W."/>
            <person name="Li Z."/>
            <person name="Hsiao Y.Y."/>
            <person name="Qi Y."/>
            <person name="Fu T."/>
            <person name="Tang G.D."/>
            <person name="Zhang D."/>
            <person name="Sun W.H."/>
            <person name="Liu D.K."/>
            <person name="Li Y."/>
            <person name="Chen G.Z."/>
            <person name="Liu X.D."/>
            <person name="Liao X.Y."/>
            <person name="Jiang Y.T."/>
            <person name="Yu X."/>
            <person name="Hao Y."/>
            <person name="Huang J."/>
            <person name="Zhao X.W."/>
            <person name="Ke S."/>
            <person name="Chen Y.Y."/>
            <person name="Wu W.L."/>
            <person name="Hsu J.L."/>
            <person name="Lin Y.F."/>
            <person name="Huang M.D."/>
            <person name="Li C.Y."/>
            <person name="Huang L."/>
            <person name="Wang Z.W."/>
            <person name="Zhao X."/>
            <person name="Zhong W.Y."/>
            <person name="Peng D.H."/>
            <person name="Ahmad S."/>
            <person name="Lan S."/>
            <person name="Zhang J.S."/>
            <person name="Tsai W.C."/>
            <person name="Van de Peer Y."/>
            <person name="Liu Z.J."/>
        </authorList>
    </citation>
    <scope>NUCLEOTIDE SEQUENCE</scope>
    <source>
        <strain evidence="2">SCP</strain>
    </source>
</reference>
<evidence type="ECO:0000256" key="1">
    <source>
        <dbReference type="SAM" id="MobiDB-lite"/>
    </source>
</evidence>
<accession>A0AAV9AZ07</accession>
<organism evidence="2 3">
    <name type="scientific">Acorus gramineus</name>
    <name type="common">Dwarf sweet flag</name>
    <dbReference type="NCBI Taxonomy" id="55184"/>
    <lineage>
        <taxon>Eukaryota</taxon>
        <taxon>Viridiplantae</taxon>
        <taxon>Streptophyta</taxon>
        <taxon>Embryophyta</taxon>
        <taxon>Tracheophyta</taxon>
        <taxon>Spermatophyta</taxon>
        <taxon>Magnoliopsida</taxon>
        <taxon>Liliopsida</taxon>
        <taxon>Acoraceae</taxon>
        <taxon>Acorus</taxon>
    </lineage>
</organism>